<dbReference type="AlphaFoldDB" id="A0ABC8RV70"/>
<organism evidence="1 2">
    <name type="scientific">Ilex paraguariensis</name>
    <name type="common">yerba mate</name>
    <dbReference type="NCBI Taxonomy" id="185542"/>
    <lineage>
        <taxon>Eukaryota</taxon>
        <taxon>Viridiplantae</taxon>
        <taxon>Streptophyta</taxon>
        <taxon>Embryophyta</taxon>
        <taxon>Tracheophyta</taxon>
        <taxon>Spermatophyta</taxon>
        <taxon>Magnoliopsida</taxon>
        <taxon>eudicotyledons</taxon>
        <taxon>Gunneridae</taxon>
        <taxon>Pentapetalae</taxon>
        <taxon>asterids</taxon>
        <taxon>campanulids</taxon>
        <taxon>Aquifoliales</taxon>
        <taxon>Aquifoliaceae</taxon>
        <taxon>Ilex</taxon>
    </lineage>
</organism>
<accession>A0ABC8RV70</accession>
<comment type="caution">
    <text evidence="1">The sequence shown here is derived from an EMBL/GenBank/DDBJ whole genome shotgun (WGS) entry which is preliminary data.</text>
</comment>
<evidence type="ECO:0000313" key="1">
    <source>
        <dbReference type="EMBL" id="CAK9146593.1"/>
    </source>
</evidence>
<reference evidence="1 2" key="1">
    <citation type="submission" date="2024-02" db="EMBL/GenBank/DDBJ databases">
        <authorList>
            <person name="Vignale AGUSTIN F."/>
            <person name="Sosa J E."/>
            <person name="Modenutti C."/>
        </authorList>
    </citation>
    <scope>NUCLEOTIDE SEQUENCE [LARGE SCALE GENOMIC DNA]</scope>
</reference>
<protein>
    <submittedName>
        <fullName evidence="1">Uncharacterized protein</fullName>
    </submittedName>
</protein>
<keyword evidence="2" id="KW-1185">Reference proteome</keyword>
<gene>
    <name evidence="1" type="ORF">ILEXP_LOCUS14445</name>
</gene>
<dbReference type="EMBL" id="CAUOFW020001591">
    <property type="protein sequence ID" value="CAK9146593.1"/>
    <property type="molecule type" value="Genomic_DNA"/>
</dbReference>
<proteinExistence type="predicted"/>
<dbReference type="Proteomes" id="UP001642360">
    <property type="component" value="Unassembled WGS sequence"/>
</dbReference>
<sequence>MRNSLRNFLKHVVVKVGVGCKRLLGRRVPEDEERNMGGRYSLVTGGCGQGVLPVVFRWANAVGRGGGERGGMQGAKGGGERPDFLSFLTISVVATTGDG</sequence>
<evidence type="ECO:0000313" key="2">
    <source>
        <dbReference type="Proteomes" id="UP001642360"/>
    </source>
</evidence>
<name>A0ABC8RV70_9AQUA</name>